<proteinExistence type="predicted"/>
<evidence type="ECO:0000259" key="6">
    <source>
        <dbReference type="PROSITE" id="PS50262"/>
    </source>
</evidence>
<name>A0A915DNZ6_9BILA</name>
<organism evidence="7 8">
    <name type="scientific">Ditylenchus dipsaci</name>
    <dbReference type="NCBI Taxonomy" id="166011"/>
    <lineage>
        <taxon>Eukaryota</taxon>
        <taxon>Metazoa</taxon>
        <taxon>Ecdysozoa</taxon>
        <taxon>Nematoda</taxon>
        <taxon>Chromadorea</taxon>
        <taxon>Rhabditida</taxon>
        <taxon>Tylenchina</taxon>
        <taxon>Tylenchomorpha</taxon>
        <taxon>Sphaerularioidea</taxon>
        <taxon>Anguinidae</taxon>
        <taxon>Anguininae</taxon>
        <taxon>Ditylenchus</taxon>
    </lineage>
</organism>
<dbReference type="InterPro" id="IPR047130">
    <property type="entry name" value="7TM_GPCR_Srsx_nematod"/>
</dbReference>
<dbReference type="WBParaSite" id="jg21445">
    <property type="protein sequence ID" value="jg21445"/>
    <property type="gene ID" value="jg21445"/>
</dbReference>
<keyword evidence="3 5" id="KW-1133">Transmembrane helix</keyword>
<dbReference type="CDD" id="cd00637">
    <property type="entry name" value="7tm_classA_rhodopsin-like"/>
    <property type="match status" value="1"/>
</dbReference>
<dbReference type="InterPro" id="IPR000276">
    <property type="entry name" value="GPCR_Rhodpsn"/>
</dbReference>
<evidence type="ECO:0000313" key="7">
    <source>
        <dbReference type="Proteomes" id="UP000887574"/>
    </source>
</evidence>
<dbReference type="Pfam" id="PF10320">
    <property type="entry name" value="7TM_GPCR_Srsx"/>
    <property type="match status" value="1"/>
</dbReference>
<dbReference type="GO" id="GO:0004930">
    <property type="term" value="F:G protein-coupled receptor activity"/>
    <property type="evidence" value="ECO:0007669"/>
    <property type="project" value="InterPro"/>
</dbReference>
<evidence type="ECO:0000256" key="5">
    <source>
        <dbReference type="SAM" id="Phobius"/>
    </source>
</evidence>
<dbReference type="PANTHER" id="PTHR23360">
    <property type="entry name" value="G-PROTEIN COUPLED RECEPTORS FAMILY 1 PROFILE DOMAIN-CONTAINING PROTEIN-RELATED"/>
    <property type="match status" value="1"/>
</dbReference>
<protein>
    <submittedName>
        <fullName evidence="8">G-protein coupled receptors family 1 profile domain-containing protein</fullName>
    </submittedName>
</protein>
<feature type="transmembrane region" description="Helical" evidence="5">
    <location>
        <begin position="49"/>
        <end position="70"/>
    </location>
</feature>
<feature type="transmembrane region" description="Helical" evidence="5">
    <location>
        <begin position="16"/>
        <end position="37"/>
    </location>
</feature>
<reference evidence="8" key="1">
    <citation type="submission" date="2022-11" db="UniProtKB">
        <authorList>
            <consortium name="WormBaseParasite"/>
        </authorList>
    </citation>
    <scope>IDENTIFICATION</scope>
</reference>
<sequence>MLLLVAELDNLLATNILRYVIAIIAITVNCFLLFLFARYKSLLQSQCNILIAFLAMSDLFIGIGAFVKATHSSYTDYVNMTEFSSLTCSIISGFSIAASATNQIAVLGVAIDRLLAVLSPLTYPKKFNWPFIIIIGVLQALAPAVFIYLLLSGINTEEKVSVCNSGQTSDAIYKTSWSSFRLGSSLLLISVYLLTLFLFYFQLRKSTSTAGYFAVITKSKLSFQQKITLSISLLMLMHTVLYVIPYAVYAFSTLVDSSNNVLSSYATFILGITTGIGACLTFFIYLWKHEELRKYTHKTFSKSVCRRHNKKNPQVAHIISKCQTF</sequence>
<evidence type="ECO:0000256" key="1">
    <source>
        <dbReference type="ARBA" id="ARBA00004370"/>
    </source>
</evidence>
<accession>A0A915DNZ6</accession>
<dbReference type="InterPro" id="IPR017452">
    <property type="entry name" value="GPCR_Rhodpsn_7TM"/>
</dbReference>
<feature type="transmembrane region" description="Helical" evidence="5">
    <location>
        <begin position="127"/>
        <end position="151"/>
    </location>
</feature>
<dbReference type="SUPFAM" id="SSF81321">
    <property type="entry name" value="Family A G protein-coupled receptor-like"/>
    <property type="match status" value="1"/>
</dbReference>
<keyword evidence="7" id="KW-1185">Reference proteome</keyword>
<evidence type="ECO:0000313" key="8">
    <source>
        <dbReference type="WBParaSite" id="jg21445"/>
    </source>
</evidence>
<dbReference type="PROSITE" id="PS50262">
    <property type="entry name" value="G_PROTEIN_RECEP_F1_2"/>
    <property type="match status" value="1"/>
</dbReference>
<dbReference type="InterPro" id="IPR019424">
    <property type="entry name" value="7TM_GPCR_Srsx"/>
</dbReference>
<feature type="transmembrane region" description="Helical" evidence="5">
    <location>
        <begin position="182"/>
        <end position="201"/>
    </location>
</feature>
<feature type="transmembrane region" description="Helical" evidence="5">
    <location>
        <begin position="268"/>
        <end position="287"/>
    </location>
</feature>
<evidence type="ECO:0000256" key="2">
    <source>
        <dbReference type="ARBA" id="ARBA00022692"/>
    </source>
</evidence>
<keyword evidence="2 5" id="KW-0812">Transmembrane</keyword>
<dbReference type="AlphaFoldDB" id="A0A915DNZ6"/>
<dbReference type="Proteomes" id="UP000887574">
    <property type="component" value="Unplaced"/>
</dbReference>
<dbReference type="GO" id="GO:0016020">
    <property type="term" value="C:membrane"/>
    <property type="evidence" value="ECO:0007669"/>
    <property type="project" value="UniProtKB-SubCell"/>
</dbReference>
<feature type="transmembrane region" description="Helical" evidence="5">
    <location>
        <begin position="90"/>
        <end position="115"/>
    </location>
</feature>
<keyword evidence="4 5" id="KW-0472">Membrane</keyword>
<comment type="subcellular location">
    <subcellularLocation>
        <location evidence="1">Membrane</location>
    </subcellularLocation>
</comment>
<feature type="transmembrane region" description="Helical" evidence="5">
    <location>
        <begin position="227"/>
        <end position="248"/>
    </location>
</feature>
<dbReference type="SMART" id="SM01381">
    <property type="entry name" value="7TM_GPCR_Srsx"/>
    <property type="match status" value="1"/>
</dbReference>
<feature type="domain" description="G-protein coupled receptors family 1 profile" evidence="6">
    <location>
        <begin position="28"/>
        <end position="285"/>
    </location>
</feature>
<dbReference type="Gene3D" id="1.20.1070.10">
    <property type="entry name" value="Rhodopsin 7-helix transmembrane proteins"/>
    <property type="match status" value="1"/>
</dbReference>
<evidence type="ECO:0000256" key="3">
    <source>
        <dbReference type="ARBA" id="ARBA00022989"/>
    </source>
</evidence>
<evidence type="ECO:0000256" key="4">
    <source>
        <dbReference type="ARBA" id="ARBA00023136"/>
    </source>
</evidence>